<proteinExistence type="inferred from homology"/>
<dbReference type="InterPro" id="IPR045336">
    <property type="entry name" value="MmgE_PrpD_N"/>
</dbReference>
<dbReference type="SUPFAM" id="SSF103378">
    <property type="entry name" value="2-methylcitrate dehydratase PrpD"/>
    <property type="match status" value="1"/>
</dbReference>
<reference evidence="4 5" key="1">
    <citation type="submission" date="2024-05" db="EMBL/GenBank/DDBJ databases">
        <title>Genome sequence of Ponticoccus litoralis KCCM 90028.</title>
        <authorList>
            <person name="Kim J.M."/>
            <person name="Lee J.K."/>
            <person name="Choi B.J."/>
            <person name="Bayburt H."/>
            <person name="Baek J.H."/>
            <person name="Jeon C.O."/>
        </authorList>
    </citation>
    <scope>NUCLEOTIDE SEQUENCE [LARGE SCALE GENOMIC DNA]</scope>
    <source>
        <strain evidence="4 5">KCCM 90028</strain>
    </source>
</reference>
<dbReference type="Proteomes" id="UP001428774">
    <property type="component" value="Unassembled WGS sequence"/>
</dbReference>
<gene>
    <name evidence="4" type="ORF">ABFB10_20705</name>
</gene>
<dbReference type="AlphaFoldDB" id="A0AAW9SNC9"/>
<organism evidence="4 5">
    <name type="scientific">Ponticoccus litoralis</name>
    <dbReference type="NCBI Taxonomy" id="422297"/>
    <lineage>
        <taxon>Bacteria</taxon>
        <taxon>Pseudomonadati</taxon>
        <taxon>Pseudomonadota</taxon>
        <taxon>Alphaproteobacteria</taxon>
        <taxon>Rhodobacterales</taxon>
        <taxon>Roseobacteraceae</taxon>
        <taxon>Ponticoccus</taxon>
    </lineage>
</organism>
<feature type="domain" description="MmgE/PrpD C-terminal" evidence="3">
    <location>
        <begin position="277"/>
        <end position="449"/>
    </location>
</feature>
<dbReference type="EMBL" id="JBDNCH010000004">
    <property type="protein sequence ID" value="MEN9063035.1"/>
    <property type="molecule type" value="Genomic_DNA"/>
</dbReference>
<dbReference type="GO" id="GO:0016829">
    <property type="term" value="F:lyase activity"/>
    <property type="evidence" value="ECO:0007669"/>
    <property type="project" value="InterPro"/>
</dbReference>
<comment type="caution">
    <text evidence="4">The sequence shown here is derived from an EMBL/GenBank/DDBJ whole genome shotgun (WGS) entry which is preliminary data.</text>
</comment>
<dbReference type="Gene3D" id="3.30.1330.120">
    <property type="entry name" value="2-methylcitrate dehydratase PrpD"/>
    <property type="match status" value="1"/>
</dbReference>
<feature type="domain" description="MmgE/PrpD N-terminal" evidence="2">
    <location>
        <begin position="24"/>
        <end position="245"/>
    </location>
</feature>
<dbReference type="Pfam" id="PF03972">
    <property type="entry name" value="MmgE_PrpD_N"/>
    <property type="match status" value="1"/>
</dbReference>
<dbReference type="InterPro" id="IPR042183">
    <property type="entry name" value="MmgE/PrpD_sf_1"/>
</dbReference>
<dbReference type="RefSeq" id="WP_347168144.1">
    <property type="nucleotide sequence ID" value="NZ_JBDNCH010000004.1"/>
</dbReference>
<accession>A0AAW9SNC9</accession>
<comment type="similarity">
    <text evidence="1">Belongs to the PrpD family.</text>
</comment>
<dbReference type="PANTHER" id="PTHR16943">
    <property type="entry name" value="2-METHYLCITRATE DEHYDRATASE-RELATED"/>
    <property type="match status" value="1"/>
</dbReference>
<dbReference type="PANTHER" id="PTHR16943:SF8">
    <property type="entry name" value="2-METHYLCITRATE DEHYDRATASE"/>
    <property type="match status" value="1"/>
</dbReference>
<name>A0AAW9SNC9_9RHOB</name>
<dbReference type="InterPro" id="IPR045337">
    <property type="entry name" value="MmgE_PrpD_C"/>
</dbReference>
<protein>
    <submittedName>
        <fullName evidence="4">MmgE/PrpD family protein</fullName>
    </submittedName>
</protein>
<dbReference type="Gene3D" id="1.10.4100.10">
    <property type="entry name" value="2-methylcitrate dehydratase PrpD"/>
    <property type="match status" value="1"/>
</dbReference>
<evidence type="ECO:0000313" key="4">
    <source>
        <dbReference type="EMBL" id="MEN9063035.1"/>
    </source>
</evidence>
<dbReference type="InterPro" id="IPR036148">
    <property type="entry name" value="MmgE/PrpD_sf"/>
</dbReference>
<evidence type="ECO:0000313" key="5">
    <source>
        <dbReference type="Proteomes" id="UP001428774"/>
    </source>
</evidence>
<dbReference type="InterPro" id="IPR042188">
    <property type="entry name" value="MmgE/PrpD_sf_2"/>
</dbReference>
<sequence>MTQQMPPKSTGQECKMQKGSMARDLGSFVAGVEYAQLPPEVVEFAKSLILKTVAGVLAGMSCPNTRKLLDDIQARALRGEVSILGTGLRTSAWEGVLLNAFAAHASELEDVAIPDGGCSWDVTVIPLLLTLAEKNSMSGKALIEATVAGLEAHYRTCLPFDVMRLGQSLPTTSGMGCAAAAAKAYGLDAEQTTAAMGFALSGPAITEASLGTDAHFLESALHSLQGMMGADMARMGLTSNPDLASYKDMLSKGISLDDAMANLGTHWFFREMWVKKYPNSISIHRQLDALFEIMAAERLASDDIETVEIIAGAEDAGCDNPNPVSAGEKQFSFQHALGLAILNGELSVSDFLDGEVDEPRLLEARGKVRVTIEAVGKSSEPVRYMSRPTTVIVRTKNGETFTKERMAVIGSVDEPMTRAQFNAVFEQFAKHHLAPENIRAFQDTIWALEEVADMSVALGALAPGAQ</sequence>
<evidence type="ECO:0000259" key="2">
    <source>
        <dbReference type="Pfam" id="PF03972"/>
    </source>
</evidence>
<keyword evidence="5" id="KW-1185">Reference proteome</keyword>
<evidence type="ECO:0000256" key="1">
    <source>
        <dbReference type="ARBA" id="ARBA00006174"/>
    </source>
</evidence>
<dbReference type="Pfam" id="PF19305">
    <property type="entry name" value="MmgE_PrpD_C"/>
    <property type="match status" value="1"/>
</dbReference>
<evidence type="ECO:0000259" key="3">
    <source>
        <dbReference type="Pfam" id="PF19305"/>
    </source>
</evidence>
<dbReference type="InterPro" id="IPR005656">
    <property type="entry name" value="MmgE_PrpD"/>
</dbReference>